<dbReference type="PANTHER" id="PTHR45891">
    <property type="entry name" value="ZINC FINGER HOMEOBOX PROTEIN"/>
    <property type="match status" value="1"/>
</dbReference>
<dbReference type="GO" id="GO:0000978">
    <property type="term" value="F:RNA polymerase II cis-regulatory region sequence-specific DNA binding"/>
    <property type="evidence" value="ECO:0007669"/>
    <property type="project" value="TreeGrafter"/>
</dbReference>
<dbReference type="GO" id="GO:0046872">
    <property type="term" value="F:metal ion binding"/>
    <property type="evidence" value="ECO:0007669"/>
    <property type="project" value="UniProtKB-KW"/>
</dbReference>
<proteinExistence type="predicted"/>
<evidence type="ECO:0000313" key="9">
    <source>
        <dbReference type="EMBL" id="KAA3673654.1"/>
    </source>
</evidence>
<dbReference type="GO" id="GO:0000981">
    <property type="term" value="F:DNA-binding transcription factor activity, RNA polymerase II-specific"/>
    <property type="evidence" value="ECO:0007669"/>
    <property type="project" value="TreeGrafter"/>
</dbReference>
<gene>
    <name evidence="9" type="ORF">DEA37_0012461</name>
</gene>
<dbReference type="InterPro" id="IPR013087">
    <property type="entry name" value="Znf_C2H2_type"/>
</dbReference>
<feature type="compositionally biased region" description="Polar residues" evidence="7">
    <location>
        <begin position="608"/>
        <end position="619"/>
    </location>
</feature>
<dbReference type="Gene3D" id="1.10.10.60">
    <property type="entry name" value="Homeodomain-like"/>
    <property type="match status" value="2"/>
</dbReference>
<feature type="compositionally biased region" description="Polar residues" evidence="7">
    <location>
        <begin position="813"/>
        <end position="822"/>
    </location>
</feature>
<evidence type="ECO:0000256" key="5">
    <source>
        <dbReference type="PROSITE-ProRule" id="PRU00108"/>
    </source>
</evidence>
<feature type="domain" description="Homeobox" evidence="8">
    <location>
        <begin position="822"/>
        <end position="882"/>
    </location>
</feature>
<dbReference type="InterPro" id="IPR001356">
    <property type="entry name" value="HD"/>
</dbReference>
<reference evidence="9 10" key="1">
    <citation type="journal article" date="2019" name="Gigascience">
        <title>Whole-genome sequence of the oriental lung fluke Paragonimus westermani.</title>
        <authorList>
            <person name="Oey H."/>
            <person name="Zakrzewski M."/>
            <person name="Narain K."/>
            <person name="Devi K.R."/>
            <person name="Agatsuma T."/>
            <person name="Nawaratna S."/>
            <person name="Gobert G.N."/>
            <person name="Jones M.K."/>
            <person name="Ragan M.A."/>
            <person name="McManus D.P."/>
            <person name="Krause L."/>
        </authorList>
    </citation>
    <scope>NUCLEOTIDE SEQUENCE [LARGE SCALE GENOMIC DNA]</scope>
    <source>
        <strain evidence="9 10">IND2009</strain>
    </source>
</reference>
<dbReference type="SMART" id="SM00389">
    <property type="entry name" value="HOX"/>
    <property type="match status" value="2"/>
</dbReference>
<feature type="DNA-binding region" description="Homeobox" evidence="5">
    <location>
        <begin position="824"/>
        <end position="883"/>
    </location>
</feature>
<sequence length="996" mass="110688">MLRCEIEQTVMIKHFVCRSTIVKSILEAEATVLTSTPSSLPSVQSMINPKLDLHSPCFSEPSVLIPGLLDFKHPGVLDPVAELTVRCQFCVCEIPSSKLLVHMAMHFMQLSKTLSPKETIPERELLGELEGSVAQAILDPTVSLNLTADKFYAMFCCQPDMRFRLVNEITKLVQPICGKSPLSFVVCDYETILLLAIELLAQEQQSELQFNPTVTFYQYVNKHWFLLDRIKCEQKSQTQTCLHCSKLFLLNTTQELHTRLFHSVSENGHIKHTQPTELIELLYEVVSALDGTRPGMCTSESQQNTLTEEITISPDKDFWKCLPKLRDPTANFPLPNSRSPNSLYSVGTNGMESSDFITSPLDRLMQASFCRVPLSECTTTFIGSPPPIPTDLSFSPFESYMTTTTRSNQQVSQQSNLSSKSDSFQVLERKLSNKSVGPLEFGGTGVRSKAYSSLPLRRSRTRLSETQLTVLRSYFDINNSPSEEKLNEICRKTGLQSKVVKHWFRNTLFKERQRNKDNPYNFSIPPSTSLNLEEYEKTGRVEVRPAFMEAYNADRDSRTQPPEPLRLNYEQHLTDCNPRLSNELDGINSTTGMPVPTISEAGSEGLSLRNSDTDSSSITGFPLTPPAKRPSQNLASEALESQAIVNKRLCMQSKDVKNTLPGLYVATDFTDAKRNEYMLTDGPLTLAETIPPRISPSNRRFTGSLGVPISSDLAGSLLGNSAQLPQPLEALVLAALTQRINPPPTELTECDAPLDLSTTGSQPVKFIQTFHPFSFGNPLIPRVNPIPSIASSLVSSPSPSTSTIETSKPPQPILTSTASSTTGIRRNRTSITVLQSRCMHSLYAHHKTPSVHECDRLGAMIGLTRRVVQVWFQNQRAKEKKMARVSSAYLNTPVSVLPPDMTDLSQIDPTFCHMCCVPIRSETGPPHFCTCFLPNLVANQHWPAEHKGPTVTPPGHIPSGLHWICGVLVELQSVQRKPIAVMDKRRRPLASVTVTG</sequence>
<dbReference type="GO" id="GO:0005634">
    <property type="term" value="C:nucleus"/>
    <property type="evidence" value="ECO:0007669"/>
    <property type="project" value="UniProtKB-SubCell"/>
</dbReference>
<feature type="domain" description="Homeobox" evidence="8">
    <location>
        <begin position="454"/>
        <end position="514"/>
    </location>
</feature>
<feature type="region of interest" description="Disordered" evidence="7">
    <location>
        <begin position="800"/>
        <end position="822"/>
    </location>
</feature>
<dbReference type="FunFam" id="1.10.10.60:FF:000064">
    <property type="entry name" value="Zinc finger homeobox protein 4"/>
    <property type="match status" value="1"/>
</dbReference>
<evidence type="ECO:0000256" key="7">
    <source>
        <dbReference type="SAM" id="MobiDB-lite"/>
    </source>
</evidence>
<evidence type="ECO:0000256" key="1">
    <source>
        <dbReference type="ARBA" id="ARBA00004123"/>
    </source>
</evidence>
<evidence type="ECO:0000256" key="2">
    <source>
        <dbReference type="ARBA" id="ARBA00022723"/>
    </source>
</evidence>
<keyword evidence="2" id="KW-0479">Metal-binding</keyword>
<comment type="subcellular location">
    <subcellularLocation>
        <location evidence="1 5 6">Nucleus</location>
    </subcellularLocation>
</comment>
<keyword evidence="5 6" id="KW-0539">Nucleus</keyword>
<evidence type="ECO:0000256" key="4">
    <source>
        <dbReference type="ARBA" id="ARBA00022833"/>
    </source>
</evidence>
<evidence type="ECO:0000259" key="8">
    <source>
        <dbReference type="PROSITE" id="PS50071"/>
    </source>
</evidence>
<name>A0A5J4NDW4_9TREM</name>
<evidence type="ECO:0000313" key="10">
    <source>
        <dbReference type="Proteomes" id="UP000324629"/>
    </source>
</evidence>
<dbReference type="EMBL" id="QNGE01003748">
    <property type="protein sequence ID" value="KAA3673654.1"/>
    <property type="molecule type" value="Genomic_DNA"/>
</dbReference>
<keyword evidence="3" id="KW-0677">Repeat</keyword>
<feature type="DNA-binding region" description="Homeobox" evidence="5">
    <location>
        <begin position="456"/>
        <end position="515"/>
    </location>
</feature>
<dbReference type="Proteomes" id="UP000324629">
    <property type="component" value="Unassembled WGS sequence"/>
</dbReference>
<organism evidence="9 10">
    <name type="scientific">Paragonimus westermani</name>
    <dbReference type="NCBI Taxonomy" id="34504"/>
    <lineage>
        <taxon>Eukaryota</taxon>
        <taxon>Metazoa</taxon>
        <taxon>Spiralia</taxon>
        <taxon>Lophotrochozoa</taxon>
        <taxon>Platyhelminthes</taxon>
        <taxon>Trematoda</taxon>
        <taxon>Digenea</taxon>
        <taxon>Plagiorchiida</taxon>
        <taxon>Troglotremata</taxon>
        <taxon>Troglotrematidae</taxon>
        <taxon>Paragonimus</taxon>
    </lineage>
</organism>
<keyword evidence="4" id="KW-0862">Zinc</keyword>
<keyword evidence="5 6" id="KW-0371">Homeobox</keyword>
<protein>
    <recommendedName>
        <fullName evidence="8">Homeobox domain-containing protein</fullName>
    </recommendedName>
</protein>
<dbReference type="SUPFAM" id="SSF46689">
    <property type="entry name" value="Homeodomain-like"/>
    <property type="match status" value="2"/>
</dbReference>
<keyword evidence="5 6" id="KW-0238">DNA-binding</keyword>
<accession>A0A5J4NDW4</accession>
<comment type="caution">
    <text evidence="9">The sequence shown here is derived from an EMBL/GenBank/DDBJ whole genome shotgun (WGS) entry which is preliminary data.</text>
</comment>
<keyword evidence="10" id="KW-1185">Reference proteome</keyword>
<dbReference type="PROSITE" id="PS50071">
    <property type="entry name" value="HOMEOBOX_2"/>
    <property type="match status" value="2"/>
</dbReference>
<dbReference type="Pfam" id="PF00046">
    <property type="entry name" value="Homeodomain"/>
    <property type="match status" value="2"/>
</dbReference>
<dbReference type="InterPro" id="IPR009057">
    <property type="entry name" value="Homeodomain-like_sf"/>
</dbReference>
<feature type="region of interest" description="Disordered" evidence="7">
    <location>
        <begin position="603"/>
        <end position="631"/>
    </location>
</feature>
<dbReference type="CDD" id="cd00086">
    <property type="entry name" value="homeodomain"/>
    <property type="match status" value="2"/>
</dbReference>
<evidence type="ECO:0000256" key="6">
    <source>
        <dbReference type="RuleBase" id="RU000682"/>
    </source>
</evidence>
<dbReference type="InterPro" id="IPR051968">
    <property type="entry name" value="ZnFinger_Homeobox_TR"/>
</dbReference>
<dbReference type="AlphaFoldDB" id="A0A5J4NDW4"/>
<evidence type="ECO:0000256" key="3">
    <source>
        <dbReference type="ARBA" id="ARBA00022737"/>
    </source>
</evidence>
<dbReference type="PROSITE" id="PS00028">
    <property type="entry name" value="ZINC_FINGER_C2H2_1"/>
    <property type="match status" value="1"/>
</dbReference>
<dbReference type="PANTHER" id="PTHR45891:SF3">
    <property type="entry name" value="ZINC FINGER PROTEIN 2"/>
    <property type="match status" value="1"/>
</dbReference>